<evidence type="ECO:0000256" key="1">
    <source>
        <dbReference type="ARBA" id="ARBA00001961"/>
    </source>
</evidence>
<sequence length="203" mass="23541">MFFIREYFIKDPSICDLLFDVTKGLKEKGYGQPGTAWSPDAPEDYDMTESKDSWDILPADFAEMYPNGPSSLGMDKLANELNQEILPKYYRDIDLNFRGELFCMNPPQFQLYEPGGGYKKWHADATGKYTHRMFVYILYLNDVPDGGTEFRDWNYTCKAERGKVVIFPANFTHVHRGQISHTSEKTIMTGWIDTDIVELLRME</sequence>
<keyword evidence="2" id="KW-0479">Metal-binding</keyword>
<organism evidence="9 10">
    <name type="scientific">Synechococcus phage S-CAM9</name>
    <dbReference type="NCBI Taxonomy" id="1883369"/>
    <lineage>
        <taxon>Viruses</taxon>
        <taxon>Duplodnaviria</taxon>
        <taxon>Heunggongvirae</taxon>
        <taxon>Uroviricota</taxon>
        <taxon>Caudoviricetes</taxon>
        <taxon>Pantevenvirales</taxon>
        <taxon>Kyanoviridae</taxon>
        <taxon>Kanaloavirus</taxon>
        <taxon>Kanaloavirus scam9</taxon>
    </lineage>
</organism>
<keyword evidence="3" id="KW-0223">Dioxygenase</keyword>
<evidence type="ECO:0000313" key="7">
    <source>
        <dbReference type="EMBL" id="AOV60176.1"/>
    </source>
</evidence>
<dbReference type="GeneID" id="30307613"/>
<dbReference type="GO" id="GO:0016705">
    <property type="term" value="F:oxidoreductase activity, acting on paired donors, with incorporation or reduction of molecular oxygen"/>
    <property type="evidence" value="ECO:0007669"/>
    <property type="project" value="InterPro"/>
</dbReference>
<protein>
    <submittedName>
        <fullName evidence="9">2OG-Fe(II) oxygenase superfamily domain containing protein</fullName>
    </submittedName>
</protein>
<evidence type="ECO:0000313" key="11">
    <source>
        <dbReference type="Proteomes" id="UP000240393"/>
    </source>
</evidence>
<dbReference type="EMBL" id="KU686206">
    <property type="protein sequence ID" value="AOV60632.1"/>
    <property type="molecule type" value="Genomic_DNA"/>
</dbReference>
<evidence type="ECO:0000256" key="3">
    <source>
        <dbReference type="ARBA" id="ARBA00022964"/>
    </source>
</evidence>
<proteinExistence type="predicted"/>
<accession>A0A1D8KPS0</accession>
<keyword evidence="10" id="KW-1185">Reference proteome</keyword>
<dbReference type="InterPro" id="IPR005123">
    <property type="entry name" value="Oxoglu/Fe-dep_dioxygenase_dom"/>
</dbReference>
<dbReference type="Proteomes" id="UP000241903">
    <property type="component" value="Segment"/>
</dbReference>
<dbReference type="GO" id="GO:0005506">
    <property type="term" value="F:iron ion binding"/>
    <property type="evidence" value="ECO:0007669"/>
    <property type="project" value="InterPro"/>
</dbReference>
<dbReference type="InterPro" id="IPR006620">
    <property type="entry name" value="Pro_4_hyd_alph"/>
</dbReference>
<dbReference type="Pfam" id="PF13640">
    <property type="entry name" value="2OG-FeII_Oxy_3"/>
    <property type="match status" value="1"/>
</dbReference>
<comment type="cofactor">
    <cofactor evidence="1">
        <name>L-ascorbate</name>
        <dbReference type="ChEBI" id="CHEBI:38290"/>
    </cofactor>
</comment>
<dbReference type="Gene3D" id="2.60.120.620">
    <property type="entry name" value="q2cbj1_9rhob like domain"/>
    <property type="match status" value="1"/>
</dbReference>
<evidence type="ECO:0000313" key="10">
    <source>
        <dbReference type="Proteomes" id="UP000202784"/>
    </source>
</evidence>
<dbReference type="GO" id="GO:0051213">
    <property type="term" value="F:dioxygenase activity"/>
    <property type="evidence" value="ECO:0007669"/>
    <property type="project" value="UniProtKB-KW"/>
</dbReference>
<dbReference type="PROSITE" id="PS51471">
    <property type="entry name" value="FE2OG_OXY"/>
    <property type="match status" value="1"/>
</dbReference>
<evidence type="ECO:0000313" key="8">
    <source>
        <dbReference type="EMBL" id="AOV60404.1"/>
    </source>
</evidence>
<dbReference type="OrthoDB" id="11494at10239"/>
<dbReference type="SMART" id="SM00702">
    <property type="entry name" value="P4Hc"/>
    <property type="match status" value="1"/>
</dbReference>
<gene>
    <name evidence="9" type="ORF">N161109_029</name>
    <name evidence="7" type="ORF">S050808_029</name>
    <name evidence="8" type="ORF">S820908_029</name>
</gene>
<keyword evidence="5" id="KW-0408">Iron</keyword>
<evidence type="ECO:0000256" key="4">
    <source>
        <dbReference type="ARBA" id="ARBA00023002"/>
    </source>
</evidence>
<evidence type="ECO:0000256" key="5">
    <source>
        <dbReference type="ARBA" id="ARBA00023004"/>
    </source>
</evidence>
<dbReference type="EMBL" id="KU686204">
    <property type="protein sequence ID" value="AOV60176.1"/>
    <property type="molecule type" value="Genomic_DNA"/>
</dbReference>
<dbReference type="Proteomes" id="UP000202784">
    <property type="component" value="Segment"/>
</dbReference>
<dbReference type="RefSeq" id="YP_009322464.1">
    <property type="nucleotide sequence ID" value="NC_031922.1"/>
</dbReference>
<name>A0A1D8KPS0_9CAUD</name>
<reference evidence="10 11" key="1">
    <citation type="journal article" date="2016" name="Virology">
        <title>The genomic content and context of auxiliary metabolic genes in marine cyanomyoviruses.</title>
        <authorList>
            <person name="Crummett L.T."/>
            <person name="Puxty R.J."/>
            <person name="Weihe C."/>
            <person name="Marston M.F."/>
            <person name="Martiny J.B."/>
        </authorList>
    </citation>
    <scope>NUCLEOTIDE SEQUENCE [LARGE SCALE GENOMIC DNA]</scope>
    <source>
        <strain evidence="7">0808SB05</strain>
        <strain evidence="8">0908SB82</strain>
        <strain evidence="9">1109NB16</strain>
    </source>
</reference>
<evidence type="ECO:0000259" key="6">
    <source>
        <dbReference type="PROSITE" id="PS51471"/>
    </source>
</evidence>
<evidence type="ECO:0000256" key="2">
    <source>
        <dbReference type="ARBA" id="ARBA00022723"/>
    </source>
</evidence>
<feature type="domain" description="Fe2OG dioxygenase" evidence="6">
    <location>
        <begin position="103"/>
        <end position="194"/>
    </location>
</feature>
<dbReference type="Proteomes" id="UP000240393">
    <property type="component" value="Segment"/>
</dbReference>
<evidence type="ECO:0000313" key="9">
    <source>
        <dbReference type="EMBL" id="AOV60632.1"/>
    </source>
</evidence>
<dbReference type="InterPro" id="IPR044862">
    <property type="entry name" value="Pro_4_hyd_alph_FE2OG_OXY"/>
</dbReference>
<keyword evidence="4" id="KW-0560">Oxidoreductase</keyword>
<dbReference type="GO" id="GO:0031418">
    <property type="term" value="F:L-ascorbic acid binding"/>
    <property type="evidence" value="ECO:0007669"/>
    <property type="project" value="InterPro"/>
</dbReference>
<dbReference type="KEGG" id="vg:30307613"/>
<dbReference type="EMBL" id="KU686205">
    <property type="protein sequence ID" value="AOV60404.1"/>
    <property type="molecule type" value="Genomic_DNA"/>
</dbReference>